<dbReference type="InterPro" id="IPR050491">
    <property type="entry name" value="AmpC-like"/>
</dbReference>
<evidence type="ECO:0000256" key="2">
    <source>
        <dbReference type="ARBA" id="ARBA00023136"/>
    </source>
</evidence>
<protein>
    <submittedName>
        <fullName evidence="5">Serine hydrolase</fullName>
    </submittedName>
</protein>
<dbReference type="SMART" id="SM00028">
    <property type="entry name" value="TPR"/>
    <property type="match status" value="2"/>
</dbReference>
<reference evidence="5" key="1">
    <citation type="submission" date="2022-10" db="EMBL/GenBank/DDBJ databases">
        <title>Two novel species of Flavobacterium.</title>
        <authorList>
            <person name="Liu Q."/>
            <person name="Xin Y.-H."/>
        </authorList>
    </citation>
    <scope>NUCLEOTIDE SEQUENCE</scope>
    <source>
        <strain evidence="5">LS1R49</strain>
    </source>
</reference>
<dbReference type="GO" id="GO:0016787">
    <property type="term" value="F:hydrolase activity"/>
    <property type="evidence" value="ECO:0007669"/>
    <property type="project" value="UniProtKB-KW"/>
</dbReference>
<gene>
    <name evidence="5" type="ORF">OIU83_02560</name>
</gene>
<dbReference type="SUPFAM" id="SSF56601">
    <property type="entry name" value="beta-lactamase/transpeptidase-like"/>
    <property type="match status" value="1"/>
</dbReference>
<proteinExistence type="predicted"/>
<dbReference type="Gene3D" id="1.25.40.10">
    <property type="entry name" value="Tetratricopeptide repeat domain"/>
    <property type="match status" value="1"/>
</dbReference>
<dbReference type="Gene3D" id="3.40.710.10">
    <property type="entry name" value="DD-peptidase/beta-lactamase superfamily"/>
    <property type="match status" value="1"/>
</dbReference>
<dbReference type="GO" id="GO:0016020">
    <property type="term" value="C:membrane"/>
    <property type="evidence" value="ECO:0007669"/>
    <property type="project" value="UniProtKB-SubCell"/>
</dbReference>
<dbReference type="PANTHER" id="PTHR46825">
    <property type="entry name" value="D-ALANYL-D-ALANINE-CARBOXYPEPTIDASE/ENDOPEPTIDASE AMPH"/>
    <property type="match status" value="1"/>
</dbReference>
<dbReference type="RefSeq" id="WP_264204715.1">
    <property type="nucleotide sequence ID" value="NZ_JAOZEW010000002.1"/>
</dbReference>
<evidence type="ECO:0000313" key="5">
    <source>
        <dbReference type="EMBL" id="MCV9926519.1"/>
    </source>
</evidence>
<evidence type="ECO:0000259" key="4">
    <source>
        <dbReference type="Pfam" id="PF00144"/>
    </source>
</evidence>
<keyword evidence="2" id="KW-0472">Membrane</keyword>
<dbReference type="PROSITE" id="PS50293">
    <property type="entry name" value="TPR_REGION"/>
    <property type="match status" value="1"/>
</dbReference>
<evidence type="ECO:0000256" key="3">
    <source>
        <dbReference type="PROSITE-ProRule" id="PRU00339"/>
    </source>
</evidence>
<dbReference type="SUPFAM" id="SSF48452">
    <property type="entry name" value="TPR-like"/>
    <property type="match status" value="1"/>
</dbReference>
<dbReference type="InterPro" id="IPR012338">
    <property type="entry name" value="Beta-lactam/transpept-like"/>
</dbReference>
<dbReference type="InterPro" id="IPR019734">
    <property type="entry name" value="TPR_rpt"/>
</dbReference>
<comment type="subcellular location">
    <subcellularLocation>
        <location evidence="1">Membrane</location>
    </subcellularLocation>
</comment>
<evidence type="ECO:0000313" key="6">
    <source>
        <dbReference type="Proteomes" id="UP001151079"/>
    </source>
</evidence>
<dbReference type="Proteomes" id="UP001151079">
    <property type="component" value="Unassembled WGS sequence"/>
</dbReference>
<keyword evidence="6" id="KW-1185">Reference proteome</keyword>
<accession>A0A9X3C418</accession>
<feature type="domain" description="Beta-lactamase-related" evidence="4">
    <location>
        <begin position="36"/>
        <end position="359"/>
    </location>
</feature>
<keyword evidence="3" id="KW-0802">TPR repeat</keyword>
<dbReference type="Pfam" id="PF13181">
    <property type="entry name" value="TPR_8"/>
    <property type="match status" value="1"/>
</dbReference>
<feature type="repeat" description="TPR" evidence="3">
    <location>
        <begin position="451"/>
        <end position="484"/>
    </location>
</feature>
<organism evidence="5 6">
    <name type="scientific">Flavobacterium shii</name>
    <dbReference type="NCBI Taxonomy" id="2987687"/>
    <lineage>
        <taxon>Bacteria</taxon>
        <taxon>Pseudomonadati</taxon>
        <taxon>Bacteroidota</taxon>
        <taxon>Flavobacteriia</taxon>
        <taxon>Flavobacteriales</taxon>
        <taxon>Flavobacteriaceae</taxon>
        <taxon>Flavobacterium</taxon>
    </lineage>
</organism>
<keyword evidence="5" id="KW-0378">Hydrolase</keyword>
<dbReference type="InterPro" id="IPR011990">
    <property type="entry name" value="TPR-like_helical_dom_sf"/>
</dbReference>
<name>A0A9X3C418_9FLAO</name>
<dbReference type="EMBL" id="JAOZEW010000002">
    <property type="protein sequence ID" value="MCV9926519.1"/>
    <property type="molecule type" value="Genomic_DNA"/>
</dbReference>
<evidence type="ECO:0000256" key="1">
    <source>
        <dbReference type="ARBA" id="ARBA00004370"/>
    </source>
</evidence>
<dbReference type="Pfam" id="PF00144">
    <property type="entry name" value="Beta-lactamase"/>
    <property type="match status" value="1"/>
</dbReference>
<dbReference type="PANTHER" id="PTHR46825:SF11">
    <property type="entry name" value="PENICILLIN-BINDING PROTEIN 4"/>
    <property type="match status" value="1"/>
</dbReference>
<dbReference type="PROSITE" id="PS50005">
    <property type="entry name" value="TPR"/>
    <property type="match status" value="1"/>
</dbReference>
<dbReference type="AlphaFoldDB" id="A0A9X3C418"/>
<comment type="caution">
    <text evidence="5">The sequence shown here is derived from an EMBL/GenBank/DDBJ whole genome shotgun (WGS) entry which is preliminary data.</text>
</comment>
<sequence>MEKKSNHSLLKVLIFSAFFQFILVSTCFAQTKVDKIDKLISQYSKYDQFNGTVLVAENGNIIYKKGFGLANMEWKIPNEPNTKFRLGSITKQFTALLILQLVEQGKLKLDVPISTYLPDYSKTNGDKITIHQLLTHSSGIPNYTSFPNFFKETSRNPYTPEAFVKTFADLPLEFKPGEKFSYSNSGYFVLGYIIEKVTGKTYEQCLQDNIFTPLMMKNSGYDHHDIILANRATGYERKERSDMSNYMNSSYIDMSLPYAAGSLYSTVEDLYLWDQALYTDKLLSANSKKLLFDKYINTRFSPTSYYGYGWFIEEASIDKTDKKVQIIEHGGGINGFNTLISRIPSSKDLIVLLNNTGGTGLNEMSKAIRAILYDMPYDTPKRSAAYALLNIIKAQGLETGLKNLEEFKKSNEYAIKENEMNYAGYELLQSGKTKEAIAVFKANVDAFPKSGNAYDSLGEAYLKDGDKKLAILNYKKSIQLDPKNESGKKTLEEISK</sequence>
<dbReference type="InterPro" id="IPR001466">
    <property type="entry name" value="Beta-lactam-related"/>
</dbReference>